<sequence>MSPWWERGGRFVSLSGMAAAVLVVEHLDWHPVPAIVCASVVMGIGESIADGPTRPNRD</sequence>
<evidence type="ECO:0000313" key="2">
    <source>
        <dbReference type="Proteomes" id="UP000424003"/>
    </source>
</evidence>
<dbReference type="RefSeq" id="YP_010751852.1">
    <property type="nucleotide sequence ID" value="NC_073374.1"/>
</dbReference>
<name>A0A649VAN2_9CAUD</name>
<gene>
    <name evidence="1" type="primary">16</name>
    <name evidence="1" type="ORF">PBI_ARIADNE_16</name>
</gene>
<reference evidence="1 2" key="1">
    <citation type="submission" date="2019-10" db="EMBL/GenBank/DDBJ databases">
        <authorList>
            <person name="Mahalingam V.A."/>
            <person name="Aull H.A."/>
            <person name="Garlena R.A."/>
            <person name="Russell D.A."/>
            <person name="Pope W.H."/>
            <person name="Jacobs-Sera D."/>
            <person name="Hatfull G.F."/>
        </authorList>
    </citation>
    <scope>NUCLEOTIDE SEQUENCE [LARGE SCALE GENOMIC DNA]</scope>
</reference>
<dbReference type="KEGG" id="vg:80005525"/>
<dbReference type="EMBL" id="MN585986">
    <property type="protein sequence ID" value="QGJ89421.1"/>
    <property type="molecule type" value="Genomic_DNA"/>
</dbReference>
<proteinExistence type="predicted"/>
<organism evidence="1 2">
    <name type="scientific">Microbacterium phage Ariadne</name>
    <dbReference type="NCBI Taxonomy" id="2656546"/>
    <lineage>
        <taxon>Viruses</taxon>
        <taxon>Duplodnaviria</taxon>
        <taxon>Heunggongvirae</taxon>
        <taxon>Uroviricota</taxon>
        <taxon>Caudoviricetes</taxon>
        <taxon>Hodgkinviridae</taxon>
        <taxon>Metamorphoovirus</taxon>
        <taxon>Metamorphoovirus ariadne</taxon>
    </lineage>
</organism>
<evidence type="ECO:0000313" key="1">
    <source>
        <dbReference type="EMBL" id="QGJ89421.1"/>
    </source>
</evidence>
<accession>A0A649VAN2</accession>
<protein>
    <submittedName>
        <fullName evidence="1">Uncharacterized protein</fullName>
    </submittedName>
</protein>
<dbReference type="Proteomes" id="UP000424003">
    <property type="component" value="Segment"/>
</dbReference>
<dbReference type="GeneID" id="80005525"/>
<keyword evidence="2" id="KW-1185">Reference proteome</keyword>